<sequence>MNSTASKFSLERIALLLKRDISENWRSIFYFFLASYIIVLLWFCLAAYVSRYNESLPNGMTPFDMFCYASALLLSFCISVVLCFSASRIFKPMSGKGKRIDFLMLPATHAEKFVSRVVYSVFGTAFVLFVVFLVAELTRILIGAVFSVNTWGVMDMWHVLDGEKLVPGVNYNEHFWLYTLIGFIWTHSLYILGGTYFTKHPFTKTLILAMLCSGLLSACFLAFRMGGQGNSLSITTTMSMVVYDGVYTWIYYTIYCIFAVVNWWLAYRIFVRSQVKERNLF</sequence>
<keyword evidence="1" id="KW-0812">Transmembrane</keyword>
<proteinExistence type="predicted"/>
<gene>
    <name evidence="2" type="ORF">IAA73_05450</name>
</gene>
<dbReference type="Proteomes" id="UP000823641">
    <property type="component" value="Unassembled WGS sequence"/>
</dbReference>
<feature type="transmembrane region" description="Helical" evidence="1">
    <location>
        <begin position="175"/>
        <end position="193"/>
    </location>
</feature>
<feature type="transmembrane region" description="Helical" evidence="1">
    <location>
        <begin position="68"/>
        <end position="90"/>
    </location>
</feature>
<feature type="transmembrane region" description="Helical" evidence="1">
    <location>
        <begin position="246"/>
        <end position="266"/>
    </location>
</feature>
<reference evidence="2" key="2">
    <citation type="journal article" date="2021" name="PeerJ">
        <title>Extensive microbial diversity within the chicken gut microbiome revealed by metagenomics and culture.</title>
        <authorList>
            <person name="Gilroy R."/>
            <person name="Ravi A."/>
            <person name="Getino M."/>
            <person name="Pursley I."/>
            <person name="Horton D.L."/>
            <person name="Alikhan N.F."/>
            <person name="Baker D."/>
            <person name="Gharbi K."/>
            <person name="Hall N."/>
            <person name="Watson M."/>
            <person name="Adriaenssens E.M."/>
            <person name="Foster-Nyarko E."/>
            <person name="Jarju S."/>
            <person name="Secka A."/>
            <person name="Antonio M."/>
            <person name="Oren A."/>
            <person name="Chaudhuri R.R."/>
            <person name="La Ragione R."/>
            <person name="Hildebrand F."/>
            <person name="Pallen M.J."/>
        </authorList>
    </citation>
    <scope>NUCLEOTIDE SEQUENCE</scope>
    <source>
        <strain evidence="2">G3-3990</strain>
    </source>
</reference>
<reference evidence="2" key="1">
    <citation type="submission" date="2020-10" db="EMBL/GenBank/DDBJ databases">
        <authorList>
            <person name="Gilroy R."/>
        </authorList>
    </citation>
    <scope>NUCLEOTIDE SEQUENCE</scope>
    <source>
        <strain evidence="2">G3-3990</strain>
    </source>
</reference>
<feature type="transmembrane region" description="Helical" evidence="1">
    <location>
        <begin position="205"/>
        <end position="226"/>
    </location>
</feature>
<dbReference type="EMBL" id="JADIMG010000055">
    <property type="protein sequence ID" value="MBO8459764.1"/>
    <property type="molecule type" value="Genomic_DNA"/>
</dbReference>
<keyword evidence="1" id="KW-1133">Transmembrane helix</keyword>
<feature type="transmembrane region" description="Helical" evidence="1">
    <location>
        <begin position="117"/>
        <end position="146"/>
    </location>
</feature>
<comment type="caution">
    <text evidence="2">The sequence shown here is derived from an EMBL/GenBank/DDBJ whole genome shotgun (WGS) entry which is preliminary data.</text>
</comment>
<dbReference type="AlphaFoldDB" id="A0A9D9HT17"/>
<protein>
    <submittedName>
        <fullName evidence="2">Uncharacterized protein</fullName>
    </submittedName>
</protein>
<evidence type="ECO:0000256" key="1">
    <source>
        <dbReference type="SAM" id="Phobius"/>
    </source>
</evidence>
<organism evidence="2 3">
    <name type="scientific">Candidatus Gallipaludibacter merdavium</name>
    <dbReference type="NCBI Taxonomy" id="2840839"/>
    <lineage>
        <taxon>Bacteria</taxon>
        <taxon>Pseudomonadati</taxon>
        <taxon>Bacteroidota</taxon>
        <taxon>Bacteroidia</taxon>
        <taxon>Bacteroidales</taxon>
        <taxon>Candidatus Gallipaludibacter</taxon>
    </lineage>
</organism>
<keyword evidence="1" id="KW-0472">Membrane</keyword>
<accession>A0A9D9HT17</accession>
<evidence type="ECO:0000313" key="3">
    <source>
        <dbReference type="Proteomes" id="UP000823641"/>
    </source>
</evidence>
<name>A0A9D9HT17_9BACT</name>
<evidence type="ECO:0000313" key="2">
    <source>
        <dbReference type="EMBL" id="MBO8459764.1"/>
    </source>
</evidence>
<feature type="transmembrane region" description="Helical" evidence="1">
    <location>
        <begin position="28"/>
        <end position="48"/>
    </location>
</feature>